<proteinExistence type="predicted"/>
<evidence type="ECO:0000256" key="1">
    <source>
        <dbReference type="SAM" id="Phobius"/>
    </source>
</evidence>
<feature type="transmembrane region" description="Helical" evidence="1">
    <location>
        <begin position="40"/>
        <end position="59"/>
    </location>
</feature>
<feature type="transmembrane region" description="Helical" evidence="1">
    <location>
        <begin position="66"/>
        <end position="83"/>
    </location>
</feature>
<reference evidence="2 3" key="1">
    <citation type="journal article" date="2016" name="Antonie Van Leeuwenhoek">
        <title>Nocardia donostiensis sp. nov., isolated from human respiratory specimens.</title>
        <authorList>
            <person name="Ercibengoa M."/>
            <person name="Bell M."/>
            <person name="Marimon J.M."/>
            <person name="Humrighouse B."/>
            <person name="Klenk H.P."/>
            <person name="Potter G."/>
            <person name="Perez-Trallero E."/>
        </authorList>
    </citation>
    <scope>NUCLEOTIDE SEQUENCE [LARGE SCALE GENOMIC DNA]</scope>
    <source>
        <strain evidence="2 3">X1655</strain>
    </source>
</reference>
<keyword evidence="1" id="KW-1133">Transmembrane helix</keyword>
<dbReference type="InterPro" id="IPR045590">
    <property type="entry name" value="DUF6463"/>
</dbReference>
<gene>
    <name evidence="2" type="ORF">B0T46_13700</name>
</gene>
<dbReference type="EMBL" id="MUMY01000011">
    <property type="protein sequence ID" value="ONM48072.1"/>
    <property type="molecule type" value="Genomic_DNA"/>
</dbReference>
<feature type="transmembrane region" description="Helical" evidence="1">
    <location>
        <begin position="89"/>
        <end position="105"/>
    </location>
</feature>
<evidence type="ECO:0000313" key="2">
    <source>
        <dbReference type="EMBL" id="ONM48072.1"/>
    </source>
</evidence>
<protein>
    <submittedName>
        <fullName evidence="2">Uncharacterized protein</fullName>
    </submittedName>
</protein>
<comment type="caution">
    <text evidence="2">The sequence shown here is derived from an EMBL/GenBank/DDBJ whole genome shotgun (WGS) entry which is preliminary data.</text>
</comment>
<name>A0A1W0BCS1_9NOCA</name>
<keyword evidence="1" id="KW-0812">Transmembrane</keyword>
<organism evidence="2 3">
    <name type="scientific">Nocardia donostiensis</name>
    <dbReference type="NCBI Taxonomy" id="1538463"/>
    <lineage>
        <taxon>Bacteria</taxon>
        <taxon>Bacillati</taxon>
        <taxon>Actinomycetota</taxon>
        <taxon>Actinomycetes</taxon>
        <taxon>Mycobacteriales</taxon>
        <taxon>Nocardiaceae</taxon>
        <taxon>Nocardia</taxon>
    </lineage>
</organism>
<dbReference type="Pfam" id="PF20064">
    <property type="entry name" value="DUF6463"/>
    <property type="match status" value="1"/>
</dbReference>
<dbReference type="STRING" id="1538463.B0T36_17690"/>
<evidence type="ECO:0000313" key="3">
    <source>
        <dbReference type="Proteomes" id="UP000188836"/>
    </source>
</evidence>
<accession>A0A1W0BCS1</accession>
<dbReference type="OrthoDB" id="4565568at2"/>
<feature type="transmembrane region" description="Helical" evidence="1">
    <location>
        <begin position="7"/>
        <end position="28"/>
    </location>
</feature>
<dbReference type="AlphaFoldDB" id="A0A1W0BCS1"/>
<sequence>MDSKTKFPVVGSMLTFIGAAHTALGVVIWATKDQDIELSFWFTAFGVAGTALGVAVIEVERARGHVTAPILAATAVLAGFGLAFEPVSGFLTVLVPLAAGVGGWIRRRNIVTAVA</sequence>
<dbReference type="RefSeq" id="WP_077117104.1">
    <property type="nucleotide sequence ID" value="NZ_MUKP01000012.1"/>
</dbReference>
<keyword evidence="1" id="KW-0472">Membrane</keyword>
<keyword evidence="3" id="KW-1185">Reference proteome</keyword>
<dbReference type="Proteomes" id="UP000188836">
    <property type="component" value="Unassembled WGS sequence"/>
</dbReference>